<dbReference type="InterPro" id="IPR011021">
    <property type="entry name" value="Arrestin-like_N"/>
</dbReference>
<dbReference type="eggNOG" id="ENOG502QWIY">
    <property type="taxonomic scope" value="Eukaryota"/>
</dbReference>
<gene>
    <name evidence="3" type="ordered locus">PAS_chr1-1_0101</name>
</gene>
<dbReference type="Proteomes" id="UP000000314">
    <property type="component" value="Chromosome 1"/>
</dbReference>
<keyword evidence="4" id="KW-1185">Reference proteome</keyword>
<proteinExistence type="predicted"/>
<dbReference type="Pfam" id="PF00339">
    <property type="entry name" value="Arrestin_N"/>
    <property type="match status" value="1"/>
</dbReference>
<dbReference type="Gene3D" id="2.60.40.640">
    <property type="match status" value="1"/>
</dbReference>
<dbReference type="InParanoid" id="C4QW40"/>
<dbReference type="GO" id="GO:0005886">
    <property type="term" value="C:plasma membrane"/>
    <property type="evidence" value="ECO:0007669"/>
    <property type="project" value="TreeGrafter"/>
</dbReference>
<feature type="region of interest" description="Disordered" evidence="1">
    <location>
        <begin position="423"/>
        <end position="488"/>
    </location>
</feature>
<sequence>MFSISSVSIHIDPLYRKQVYASGDIIKGTIQLNVPKDISLKGIDVKLEGISKATAKFRKRHTHENNKYIWITETHRFLFHDDKVFPPKNIQAVTHATEFDLIAGEYSYPFEFVLPDTSNCYRKPLVELADSYGRACNKHYYGFVAHKNCYLPPSFSYRDANIKYFIKVTARRSALLKANLREIVPFVFLPDDSLISRDVPVGTPVYAKKVIDFPNKRVGQIFQKSGGVQTRKECTTGTTRRKRSIFGFGKGSDDADFPSSPLEIDFDIVLLNGATLTPGHPLDLQIILGTSNPSQFFMDNGESNLLGRVCFTHFEIELERDTFYSVGHKHINHANKVKVFESKELNMWLDMADAQPVSETEAKLRIPTDFLESVVVPRHLPPTFYSCNIYTKYSLHITARFGDSDHRPKKTFAIFPITLLSGIDRRMGPPPPPPQDGIPVEIPPTPSKEAKTSAPAPVYSPQEPEQLPSYQSALTDATTETHGQSNHT</sequence>
<feature type="compositionally biased region" description="Pro residues" evidence="1">
    <location>
        <begin position="428"/>
        <end position="446"/>
    </location>
</feature>
<evidence type="ECO:0000259" key="2">
    <source>
        <dbReference type="Pfam" id="PF00339"/>
    </source>
</evidence>
<dbReference type="InterPro" id="IPR014752">
    <property type="entry name" value="Arrestin-like_C"/>
</dbReference>
<dbReference type="EMBL" id="FN392319">
    <property type="protein sequence ID" value="CAY67463.1"/>
    <property type="molecule type" value="Genomic_DNA"/>
</dbReference>
<protein>
    <recommendedName>
        <fullName evidence="2">Arrestin-like N-terminal domain-containing protein</fullName>
    </recommendedName>
</protein>
<dbReference type="HOGENOM" id="CLU_024073_0_0_1"/>
<dbReference type="KEGG" id="ppa:PAS_chr1-1_0101"/>
<dbReference type="GO" id="GO:0031625">
    <property type="term" value="F:ubiquitin protein ligase binding"/>
    <property type="evidence" value="ECO:0007669"/>
    <property type="project" value="TreeGrafter"/>
</dbReference>
<dbReference type="GO" id="GO:0005829">
    <property type="term" value="C:cytosol"/>
    <property type="evidence" value="ECO:0007669"/>
    <property type="project" value="TreeGrafter"/>
</dbReference>
<reference evidence="3 4" key="1">
    <citation type="journal article" date="2009" name="Nat. Biotechnol.">
        <title>Genome sequence of the recombinant protein production host Pichia pastoris.</title>
        <authorList>
            <person name="De Schutter K."/>
            <person name="Lin Y.C."/>
            <person name="Tiels P."/>
            <person name="Van Hecke A."/>
            <person name="Glinka S."/>
            <person name="Weber-Lehmann J."/>
            <person name="Rouze P."/>
            <person name="Van de Peer Y."/>
            <person name="Callewaert N."/>
        </authorList>
    </citation>
    <scope>NUCLEOTIDE SEQUENCE [LARGE SCALE GENOMIC DNA]</scope>
    <source>
        <strain evidence="4">GS115 / ATCC 20864</strain>
    </source>
</reference>
<dbReference type="OMA" id="NQPEFYT"/>
<dbReference type="PANTHER" id="PTHR11188:SF17">
    <property type="entry name" value="FI21816P1"/>
    <property type="match status" value="1"/>
</dbReference>
<organism evidence="3 4">
    <name type="scientific">Komagataella phaffii (strain GS115 / ATCC 20864)</name>
    <name type="common">Yeast</name>
    <name type="synonym">Pichia pastoris</name>
    <dbReference type="NCBI Taxonomy" id="644223"/>
    <lineage>
        <taxon>Eukaryota</taxon>
        <taxon>Fungi</taxon>
        <taxon>Dikarya</taxon>
        <taxon>Ascomycota</taxon>
        <taxon>Saccharomycotina</taxon>
        <taxon>Pichiomycetes</taxon>
        <taxon>Pichiales</taxon>
        <taxon>Pichiaceae</taxon>
        <taxon>Komagataella</taxon>
    </lineage>
</organism>
<accession>C4QW40</accession>
<evidence type="ECO:0000256" key="1">
    <source>
        <dbReference type="SAM" id="MobiDB-lite"/>
    </source>
</evidence>
<dbReference type="GO" id="GO:0070086">
    <property type="term" value="P:ubiquitin-dependent endocytosis"/>
    <property type="evidence" value="ECO:0007669"/>
    <property type="project" value="TreeGrafter"/>
</dbReference>
<feature type="compositionally biased region" description="Polar residues" evidence="1">
    <location>
        <begin position="468"/>
        <end position="488"/>
    </location>
</feature>
<dbReference type="RefSeq" id="XP_002489744.1">
    <property type="nucleotide sequence ID" value="XM_002489699.1"/>
</dbReference>
<dbReference type="InterPro" id="IPR014756">
    <property type="entry name" value="Ig_E-set"/>
</dbReference>
<dbReference type="PANTHER" id="PTHR11188">
    <property type="entry name" value="ARRESTIN DOMAIN CONTAINING PROTEIN"/>
    <property type="match status" value="1"/>
</dbReference>
<dbReference type="CDD" id="cd22952">
    <property type="entry name" value="ART10-like"/>
    <property type="match status" value="1"/>
</dbReference>
<dbReference type="GO" id="GO:0030674">
    <property type="term" value="F:protein-macromolecule adaptor activity"/>
    <property type="evidence" value="ECO:0007669"/>
    <property type="project" value="TreeGrafter"/>
</dbReference>
<dbReference type="GeneID" id="8197227"/>
<dbReference type="SUPFAM" id="SSF81296">
    <property type="entry name" value="E set domains"/>
    <property type="match status" value="1"/>
</dbReference>
<dbReference type="OrthoDB" id="3978010at2759"/>
<name>C4QW40_KOMPG</name>
<dbReference type="InterPro" id="IPR050357">
    <property type="entry name" value="Arrestin_domain-protein"/>
</dbReference>
<evidence type="ECO:0000313" key="3">
    <source>
        <dbReference type="EMBL" id="CAY67463.1"/>
    </source>
</evidence>
<feature type="domain" description="Arrestin-like N-terminal" evidence="2">
    <location>
        <begin position="9"/>
        <end position="118"/>
    </location>
</feature>
<evidence type="ECO:0000313" key="4">
    <source>
        <dbReference type="Proteomes" id="UP000000314"/>
    </source>
</evidence>
<dbReference type="AlphaFoldDB" id="C4QW40"/>